<dbReference type="EMBL" id="LR792683">
    <property type="protein sequence ID" value="CAB3395074.1"/>
    <property type="molecule type" value="Genomic_DNA"/>
</dbReference>
<sequence length="390" mass="42172">MDPVERWAKERFQYRNDVSARFFPREAGRLAAACREMAERFLDGGRLIAIGRGPYATDAQHVSVEFVHPVIVGKRALPALDLSMAFPEWLNSVLRPEDMVMGFGAPGGDPAVAEALARARAGGAQTFALPGTEGSYAVDAPDSDPFVHQELIEILYHTLWETVHVFFEHRELGSGAGEAEFLYPFLGSRRQDTSNVVAEVAESIEAKAREVERLRMQVAAEEMSNVVRAVHTLADCLAKGGKLIVFGNGGSATDANDWALDMVLPPAGMRPHPAVSLSMEPAVLSALANDVGAEVMFVRQLIAHANRQDVAVGISTSGGSKNILSALEEAKKRGLVTMALLGYDGGEVMRRGLADIAVIVRSDYIPRIQEVQASVYHIIREGLEVVGNDA</sequence>
<evidence type="ECO:0000313" key="3">
    <source>
        <dbReference type="EMBL" id="CAB3395074.1"/>
    </source>
</evidence>
<dbReference type="Proteomes" id="UP000502196">
    <property type="component" value="Chromosome"/>
</dbReference>
<reference evidence="3 4" key="1">
    <citation type="submission" date="2020-04" db="EMBL/GenBank/DDBJ databases">
        <authorList>
            <person name="Hogendoorn C."/>
        </authorList>
    </citation>
    <scope>NUCLEOTIDE SEQUENCE [LARGE SCALE GENOMIC DNA]</scope>
    <source>
        <strain evidence="3">COOX1</strain>
    </source>
</reference>
<feature type="domain" description="SIS" evidence="2">
    <location>
        <begin position="233"/>
        <end position="390"/>
    </location>
</feature>
<dbReference type="Gene3D" id="3.40.50.10490">
    <property type="entry name" value="Glucose-6-phosphate isomerase like protein, domain 1"/>
    <property type="match status" value="2"/>
</dbReference>
<dbReference type="InterPro" id="IPR046348">
    <property type="entry name" value="SIS_dom_sf"/>
</dbReference>
<dbReference type="GO" id="GO:0097367">
    <property type="term" value="F:carbohydrate derivative binding"/>
    <property type="evidence" value="ECO:0007669"/>
    <property type="project" value="InterPro"/>
</dbReference>
<evidence type="ECO:0000256" key="1">
    <source>
        <dbReference type="SAM" id="Coils"/>
    </source>
</evidence>
<evidence type="ECO:0000259" key="2">
    <source>
        <dbReference type="PROSITE" id="PS51464"/>
    </source>
</evidence>
<accession>A0A6F9ECK4</accession>
<feature type="coiled-coil region" evidence="1">
    <location>
        <begin position="197"/>
        <end position="224"/>
    </location>
</feature>
<protein>
    <submittedName>
        <fullName evidence="3">Phosphoheptose isomerase</fullName>
    </submittedName>
</protein>
<organism evidence="3 4">
    <name type="scientific">Kyrpidia spormannii</name>
    <dbReference type="NCBI Taxonomy" id="2055160"/>
    <lineage>
        <taxon>Bacteria</taxon>
        <taxon>Bacillati</taxon>
        <taxon>Bacillota</taxon>
        <taxon>Bacilli</taxon>
        <taxon>Bacillales</taxon>
        <taxon>Alicyclobacillaceae</taxon>
        <taxon>Kyrpidia</taxon>
    </lineage>
</organism>
<name>A0A6F9ECK4_9BACL</name>
<dbReference type="GO" id="GO:0016853">
    <property type="term" value="F:isomerase activity"/>
    <property type="evidence" value="ECO:0007669"/>
    <property type="project" value="UniProtKB-KW"/>
</dbReference>
<dbReference type="InterPro" id="IPR001347">
    <property type="entry name" value="SIS_dom"/>
</dbReference>
<gene>
    <name evidence="3" type="ORF">COOX1_2728</name>
</gene>
<dbReference type="CDD" id="cd05006">
    <property type="entry name" value="SIS_GmhA"/>
    <property type="match status" value="1"/>
</dbReference>
<dbReference type="InterPro" id="IPR050099">
    <property type="entry name" value="SIS_GmhA/DiaA_subfam"/>
</dbReference>
<dbReference type="Pfam" id="PF13580">
    <property type="entry name" value="SIS_2"/>
    <property type="match status" value="1"/>
</dbReference>
<dbReference type="PROSITE" id="PS51464">
    <property type="entry name" value="SIS"/>
    <property type="match status" value="2"/>
</dbReference>
<evidence type="ECO:0000313" key="4">
    <source>
        <dbReference type="Proteomes" id="UP000502196"/>
    </source>
</evidence>
<dbReference type="InterPro" id="IPR035461">
    <property type="entry name" value="GmhA/DiaA"/>
</dbReference>
<dbReference type="RefSeq" id="WP_170086186.1">
    <property type="nucleotide sequence ID" value="NZ_CP047971.1"/>
</dbReference>
<keyword evidence="1" id="KW-0175">Coiled coil</keyword>
<dbReference type="PANTHER" id="PTHR30390">
    <property type="entry name" value="SEDOHEPTULOSE 7-PHOSPHATE ISOMERASE / DNAA INITIATOR-ASSOCIATING FACTOR FOR REPLICATION INITIATION"/>
    <property type="match status" value="1"/>
</dbReference>
<proteinExistence type="predicted"/>
<dbReference type="AlphaFoldDB" id="A0A6F9ECK4"/>
<dbReference type="SUPFAM" id="SSF53697">
    <property type="entry name" value="SIS domain"/>
    <property type="match status" value="2"/>
</dbReference>
<keyword evidence="3" id="KW-0413">Isomerase</keyword>
<feature type="domain" description="SIS" evidence="2">
    <location>
        <begin position="37"/>
        <end position="169"/>
    </location>
</feature>
<dbReference type="GO" id="GO:1901135">
    <property type="term" value="P:carbohydrate derivative metabolic process"/>
    <property type="evidence" value="ECO:0007669"/>
    <property type="project" value="InterPro"/>
</dbReference>